<keyword evidence="9" id="KW-0234">DNA repair</keyword>
<dbReference type="STRING" id="1220924.W2S9E2"/>
<keyword evidence="5" id="KW-0227">DNA damage</keyword>
<keyword evidence="16" id="KW-1185">Reference proteome</keyword>
<evidence type="ECO:0000256" key="4">
    <source>
        <dbReference type="ARBA" id="ARBA00022759"/>
    </source>
</evidence>
<evidence type="ECO:0000256" key="5">
    <source>
        <dbReference type="ARBA" id="ARBA00022763"/>
    </source>
</evidence>
<dbReference type="HOGENOM" id="CLU_013294_0_1_1"/>
<name>W2S9E2_CYPE1</name>
<feature type="domain" description="DNA repair metallo-beta-lactamase" evidence="14">
    <location>
        <begin position="405"/>
        <end position="451"/>
    </location>
</feature>
<evidence type="ECO:0000256" key="8">
    <source>
        <dbReference type="ARBA" id="ARBA00023172"/>
    </source>
</evidence>
<dbReference type="eggNOG" id="KOG1361">
    <property type="taxonomic scope" value="Eukaryota"/>
</dbReference>
<dbReference type="EMBL" id="KB822712">
    <property type="protein sequence ID" value="ETN45341.1"/>
    <property type="molecule type" value="Genomic_DNA"/>
</dbReference>
<dbReference type="InterPro" id="IPR036866">
    <property type="entry name" value="RibonucZ/Hydroxyglut_hydro"/>
</dbReference>
<comment type="subcellular location">
    <subcellularLocation>
        <location evidence="1">Nucleus</location>
    </subcellularLocation>
</comment>
<dbReference type="PANTHER" id="PTHR23240:SF8">
    <property type="entry name" value="PROTEIN ARTEMIS"/>
    <property type="match status" value="1"/>
</dbReference>
<dbReference type="GO" id="GO:0000723">
    <property type="term" value="P:telomere maintenance"/>
    <property type="evidence" value="ECO:0007669"/>
    <property type="project" value="TreeGrafter"/>
</dbReference>
<evidence type="ECO:0000259" key="14">
    <source>
        <dbReference type="Pfam" id="PF07522"/>
    </source>
</evidence>
<feature type="compositionally biased region" description="Acidic residues" evidence="13">
    <location>
        <begin position="507"/>
        <end position="516"/>
    </location>
</feature>
<dbReference type="GO" id="GO:0035312">
    <property type="term" value="F:5'-3' DNA exonuclease activity"/>
    <property type="evidence" value="ECO:0007669"/>
    <property type="project" value="TreeGrafter"/>
</dbReference>
<evidence type="ECO:0000256" key="10">
    <source>
        <dbReference type="ARBA" id="ARBA00023242"/>
    </source>
</evidence>
<dbReference type="SUPFAM" id="SSF56281">
    <property type="entry name" value="Metallo-hydrolase/oxidoreductase"/>
    <property type="match status" value="1"/>
</dbReference>
<evidence type="ECO:0000313" key="16">
    <source>
        <dbReference type="Proteomes" id="UP000030752"/>
    </source>
</evidence>
<sequence length="652" mass="73186">MSTFDGFVKEFPAIRIDHFRSDPARPKPAACFLSHVHSDHLLGLESLKMPFVYCSATTRRLLLRIEKYPHRVNFAKGILESRKQHYRHLKTIMRALPLQAATEIELSPKARIRVTLFDANHCPGAVMFLIEGDGKAILYTGDVRAEPWWVNSIVQNPILLPYACGMRRLDCIYLDTTFATHDDNFRHFPTKAEGLRELITKVAECPEDSIFYFRAWTLGYEQVWIALTNLLQCNVHVDDYQMRLFGSIVENGNDGYSMFEGPSLVGFQVGNRSQPGILTSSRDTRVHSCEPGLPCHNSLQEQNIVWITPIISRMRDGTELREIGAGGGGGDLYQTQELELTDELQEAIRRELAGNESALKQVAEIFESAKISGSSTISLDGLGLDNGTELSLKDFVKLVSQHGDWRGKKNADDSVANKRQRIIHFPYSRHSSYEELRHLISALQPKDLCPCTVDLASWSEEVSMKALFGDLCAELRFEHDVLVRTKALAFQKEQEATNLKRKRQEESQENATEESDNFPLVDSRAEGGVTVNIEGIKTAFRKLNGGSDLIVNDAQTLEGTETNGQVESQASLTSSAFESQQADVLPRADHVPAERIWADVSNSTQSGLRKSTRREAYRMARRSMKSSDSSGWDDISLRSVGRSGHVHDEPEL</sequence>
<dbReference type="PANTHER" id="PTHR23240">
    <property type="entry name" value="DNA CROSS-LINK REPAIR PROTEIN PSO2/SNM1-RELATED"/>
    <property type="match status" value="1"/>
</dbReference>
<keyword evidence="3" id="KW-0540">Nuclease</keyword>
<feature type="region of interest" description="Disordered" evidence="13">
    <location>
        <begin position="602"/>
        <end position="652"/>
    </location>
</feature>
<dbReference type="VEuPathDB" id="FungiDB:HMPREF1541_09172"/>
<dbReference type="GO" id="GO:0006303">
    <property type="term" value="P:double-strand break repair via nonhomologous end joining"/>
    <property type="evidence" value="ECO:0007669"/>
    <property type="project" value="TreeGrafter"/>
</dbReference>
<dbReference type="RefSeq" id="XP_008712069.1">
    <property type="nucleotide sequence ID" value="XM_008713847.1"/>
</dbReference>
<evidence type="ECO:0000256" key="9">
    <source>
        <dbReference type="ARBA" id="ARBA00023204"/>
    </source>
</evidence>
<dbReference type="AlphaFoldDB" id="W2S9E2"/>
<accession>W2S9E2</accession>
<evidence type="ECO:0000256" key="7">
    <source>
        <dbReference type="ARBA" id="ARBA00022839"/>
    </source>
</evidence>
<protein>
    <recommendedName>
        <fullName evidence="11">Protein artemis</fullName>
    </recommendedName>
    <alternativeName>
        <fullName evidence="12">DNA cross-link repair 1C protein</fullName>
    </alternativeName>
</protein>
<dbReference type="GO" id="GO:0036297">
    <property type="term" value="P:interstrand cross-link repair"/>
    <property type="evidence" value="ECO:0007669"/>
    <property type="project" value="TreeGrafter"/>
</dbReference>
<keyword evidence="7" id="KW-0269">Exonuclease</keyword>
<dbReference type="Pfam" id="PF07522">
    <property type="entry name" value="DRMBL"/>
    <property type="match status" value="1"/>
</dbReference>
<keyword evidence="8" id="KW-0233">DNA recombination</keyword>
<dbReference type="GeneID" id="19976511"/>
<dbReference type="Gene3D" id="3.60.15.10">
    <property type="entry name" value="Ribonuclease Z/Hydroxyacylglutathione hydrolase-like"/>
    <property type="match status" value="1"/>
</dbReference>
<evidence type="ECO:0000256" key="13">
    <source>
        <dbReference type="SAM" id="MobiDB-lite"/>
    </source>
</evidence>
<dbReference type="OrthoDB" id="5561659at2759"/>
<dbReference type="InParanoid" id="W2S9E2"/>
<comment type="similarity">
    <text evidence="2">Belongs to the DNA repair metallo-beta-lactamase (DRMBL) family.</text>
</comment>
<proteinExistence type="inferred from homology"/>
<evidence type="ECO:0000256" key="6">
    <source>
        <dbReference type="ARBA" id="ARBA00022801"/>
    </source>
</evidence>
<dbReference type="GO" id="GO:0006310">
    <property type="term" value="P:DNA recombination"/>
    <property type="evidence" value="ECO:0007669"/>
    <property type="project" value="UniProtKB-KW"/>
</dbReference>
<evidence type="ECO:0000256" key="1">
    <source>
        <dbReference type="ARBA" id="ARBA00004123"/>
    </source>
</evidence>
<dbReference type="GO" id="GO:0003684">
    <property type="term" value="F:damaged DNA binding"/>
    <property type="evidence" value="ECO:0007669"/>
    <property type="project" value="TreeGrafter"/>
</dbReference>
<dbReference type="GO" id="GO:0004519">
    <property type="term" value="F:endonuclease activity"/>
    <property type="evidence" value="ECO:0007669"/>
    <property type="project" value="UniProtKB-KW"/>
</dbReference>
<reference evidence="15 16" key="1">
    <citation type="submission" date="2013-03" db="EMBL/GenBank/DDBJ databases">
        <title>The Genome Sequence of Phialophora europaea CBS 101466.</title>
        <authorList>
            <consortium name="The Broad Institute Genomics Platform"/>
            <person name="Cuomo C."/>
            <person name="de Hoog S."/>
            <person name="Gorbushina A."/>
            <person name="Walker B."/>
            <person name="Young S.K."/>
            <person name="Zeng Q."/>
            <person name="Gargeya S."/>
            <person name="Fitzgerald M."/>
            <person name="Haas B."/>
            <person name="Abouelleil A."/>
            <person name="Allen A.W."/>
            <person name="Alvarado L."/>
            <person name="Arachchi H.M."/>
            <person name="Berlin A.M."/>
            <person name="Chapman S.B."/>
            <person name="Gainer-Dewar J."/>
            <person name="Goldberg J."/>
            <person name="Griggs A."/>
            <person name="Gujja S."/>
            <person name="Hansen M."/>
            <person name="Howarth C."/>
            <person name="Imamovic A."/>
            <person name="Ireland A."/>
            <person name="Larimer J."/>
            <person name="McCowan C."/>
            <person name="Murphy C."/>
            <person name="Pearson M."/>
            <person name="Poon T.W."/>
            <person name="Priest M."/>
            <person name="Roberts A."/>
            <person name="Saif S."/>
            <person name="Shea T."/>
            <person name="Sisk P."/>
            <person name="Sykes S."/>
            <person name="Wortman J."/>
            <person name="Nusbaum C."/>
            <person name="Birren B."/>
        </authorList>
    </citation>
    <scope>NUCLEOTIDE SEQUENCE [LARGE SCALE GENOMIC DNA]</scope>
    <source>
        <strain evidence="15 16">CBS 101466</strain>
    </source>
</reference>
<dbReference type="Proteomes" id="UP000030752">
    <property type="component" value="Unassembled WGS sequence"/>
</dbReference>
<dbReference type="InterPro" id="IPR011084">
    <property type="entry name" value="DRMBL"/>
</dbReference>
<evidence type="ECO:0000256" key="3">
    <source>
        <dbReference type="ARBA" id="ARBA00022722"/>
    </source>
</evidence>
<keyword evidence="4" id="KW-0255">Endonuclease</keyword>
<feature type="region of interest" description="Disordered" evidence="13">
    <location>
        <begin position="494"/>
        <end position="521"/>
    </location>
</feature>
<organism evidence="15 16">
    <name type="scientific">Cyphellophora europaea (strain CBS 101466)</name>
    <name type="common">Phialophora europaea</name>
    <dbReference type="NCBI Taxonomy" id="1220924"/>
    <lineage>
        <taxon>Eukaryota</taxon>
        <taxon>Fungi</taxon>
        <taxon>Dikarya</taxon>
        <taxon>Ascomycota</taxon>
        <taxon>Pezizomycotina</taxon>
        <taxon>Eurotiomycetes</taxon>
        <taxon>Chaetothyriomycetidae</taxon>
        <taxon>Chaetothyriales</taxon>
        <taxon>Cyphellophoraceae</taxon>
        <taxon>Cyphellophora</taxon>
    </lineage>
</organism>
<dbReference type="Pfam" id="PF23023">
    <property type="entry name" value="Anti-Pycsar_Apyc1"/>
    <property type="match status" value="1"/>
</dbReference>
<evidence type="ECO:0000256" key="11">
    <source>
        <dbReference type="ARBA" id="ARBA00039759"/>
    </source>
</evidence>
<evidence type="ECO:0000313" key="15">
    <source>
        <dbReference type="EMBL" id="ETN45341.1"/>
    </source>
</evidence>
<evidence type="ECO:0000256" key="12">
    <source>
        <dbReference type="ARBA" id="ARBA00042677"/>
    </source>
</evidence>
<keyword evidence="10" id="KW-0539">Nucleus</keyword>
<dbReference type="GO" id="GO:0005634">
    <property type="term" value="C:nucleus"/>
    <property type="evidence" value="ECO:0007669"/>
    <property type="project" value="UniProtKB-SubCell"/>
</dbReference>
<keyword evidence="6" id="KW-0378">Hydrolase</keyword>
<evidence type="ECO:0000256" key="2">
    <source>
        <dbReference type="ARBA" id="ARBA00010304"/>
    </source>
</evidence>
<gene>
    <name evidence="15" type="ORF">HMPREF1541_09172</name>
</gene>